<dbReference type="Proteomes" id="UP000323337">
    <property type="component" value="Unassembled WGS sequence"/>
</dbReference>
<organism evidence="1 2">
    <name type="scientific">Flexistipes sinusarabici</name>
    <dbReference type="NCBI Taxonomy" id="2352"/>
    <lineage>
        <taxon>Bacteria</taxon>
        <taxon>Pseudomonadati</taxon>
        <taxon>Deferribacterota</taxon>
        <taxon>Deferribacteres</taxon>
        <taxon>Deferribacterales</taxon>
        <taxon>Flexistipitaceae</taxon>
        <taxon>Flexistipes</taxon>
    </lineage>
</organism>
<evidence type="ECO:0000313" key="2">
    <source>
        <dbReference type="Proteomes" id="UP000323337"/>
    </source>
</evidence>
<evidence type="ECO:0000313" key="1">
    <source>
        <dbReference type="EMBL" id="TYB32256.1"/>
    </source>
</evidence>
<comment type="caution">
    <text evidence="1">The sequence shown here is derived from an EMBL/GenBank/DDBJ whole genome shotgun (WGS) entry which is preliminary data.</text>
</comment>
<dbReference type="EMBL" id="VSIV01000409">
    <property type="protein sequence ID" value="TYB32256.1"/>
    <property type="molecule type" value="Genomic_DNA"/>
</dbReference>
<feature type="non-terminal residue" evidence="1">
    <location>
        <position position="329"/>
    </location>
</feature>
<proteinExistence type="predicted"/>
<gene>
    <name evidence="1" type="ORF">FXF49_12450</name>
</gene>
<sequence length="329" mass="35463">MGVCDSLNGQTGINVGDTGYSNLWDNLTDLGLIYDNLTLNNEGKLFYRDTDFGIVNGGTIMFDSPIVTGVMNLEAFGGGFGLVLNHGHISDNRSSICLAVASILPTSFQASQKLMEKVRSYYSGEKRFLFSDVFGDGNDIGYGSFNIREIYDNGTIIADNMTISLDLGGGVLTFAFKRGQILPAGSGVLSNVAMLEFSESNNVDIYLLQHIGTRAGISIIIDNGTVETVGTAYMSDNESFVNMEAGDYQATFADLDLSNGAIDTYTDNITITDKLIINLDNETLYLNRDIIGFAHSEGHGIYEMFGNGAGQGWEADNSTGKKYMALTVG</sequence>
<name>A0A5D0MGV3_FLESI</name>
<protein>
    <submittedName>
        <fullName evidence="1">Uncharacterized protein</fullName>
    </submittedName>
</protein>
<reference evidence="1 2" key="1">
    <citation type="submission" date="2019-08" db="EMBL/GenBank/DDBJ databases">
        <title>Genomic characterization of a novel candidate phylum (ARYD3) from a high temperature, high salinity tertiary oil reservoir in north central Oklahoma, USA.</title>
        <authorList>
            <person name="Youssef N.H."/>
            <person name="Yadav A."/>
            <person name="Elshahed M.S."/>
        </authorList>
    </citation>
    <scope>NUCLEOTIDE SEQUENCE [LARGE SCALE GENOMIC DNA]</scope>
    <source>
        <strain evidence="1">ARYD1</strain>
    </source>
</reference>
<accession>A0A5D0MGV3</accession>
<dbReference type="AlphaFoldDB" id="A0A5D0MGV3"/>
<dbReference type="RefSeq" id="WP_303702227.1">
    <property type="nucleotide sequence ID" value="NZ_VSIV01000409.1"/>
</dbReference>